<organism evidence="2 3">
    <name type="scientific">Metallosphaera tengchongensis</name>
    <dbReference type="NCBI Taxonomy" id="1532350"/>
    <lineage>
        <taxon>Archaea</taxon>
        <taxon>Thermoproteota</taxon>
        <taxon>Thermoprotei</taxon>
        <taxon>Sulfolobales</taxon>
        <taxon>Sulfolobaceae</taxon>
        <taxon>Metallosphaera</taxon>
    </lineage>
</organism>
<accession>A0A6N0NV01</accession>
<keyword evidence="1" id="KW-0812">Transmembrane</keyword>
<evidence type="ECO:0000256" key="1">
    <source>
        <dbReference type="SAM" id="Phobius"/>
    </source>
</evidence>
<dbReference type="EMBL" id="CP049074">
    <property type="protein sequence ID" value="QKR00684.1"/>
    <property type="molecule type" value="Genomic_DNA"/>
</dbReference>
<sequence length="149" mass="15499">MKRNYVLAGLYILLAGVVLFAAGNLGSSLGTITGNGVIPSGGVTTLSFNFPQAAILYTDKTSVPVDISVKGGSVLTSLVFQGRFILLVSGRDEELVIVNNNTFPVDLTLEVADTSQTVLYGVFSLLGTALMIIGGVLAVLGIIRKPDPV</sequence>
<keyword evidence="3" id="KW-1185">Reference proteome</keyword>
<keyword evidence="1" id="KW-0472">Membrane</keyword>
<dbReference type="KEGG" id="mten:GWK48_10055"/>
<gene>
    <name evidence="2" type="ORF">GWK48_10055</name>
</gene>
<dbReference type="GeneID" id="55642289"/>
<evidence type="ECO:0000313" key="2">
    <source>
        <dbReference type="EMBL" id="QKR00684.1"/>
    </source>
</evidence>
<protein>
    <submittedName>
        <fullName evidence="2">Uncharacterized protein</fullName>
    </submittedName>
</protein>
<reference evidence="2 3" key="1">
    <citation type="submission" date="2020-02" db="EMBL/GenBank/DDBJ databases">
        <title>Comparative genome analysis reveals the metabolism and evolution of the thermophilic archaeal genus Metallosphaera.</title>
        <authorList>
            <person name="Jiang C."/>
        </authorList>
    </citation>
    <scope>NUCLEOTIDE SEQUENCE [LARGE SCALE GENOMIC DNA]</scope>
    <source>
        <strain evidence="2 3">Ric-A</strain>
    </source>
</reference>
<dbReference type="Proteomes" id="UP000509301">
    <property type="component" value="Chromosome"/>
</dbReference>
<dbReference type="AlphaFoldDB" id="A0A6N0NV01"/>
<proteinExistence type="predicted"/>
<name>A0A6N0NV01_9CREN</name>
<evidence type="ECO:0000313" key="3">
    <source>
        <dbReference type="Proteomes" id="UP000509301"/>
    </source>
</evidence>
<dbReference type="RefSeq" id="WP_174631943.1">
    <property type="nucleotide sequence ID" value="NZ_CP049074.1"/>
</dbReference>
<feature type="transmembrane region" description="Helical" evidence="1">
    <location>
        <begin position="118"/>
        <end position="143"/>
    </location>
</feature>
<keyword evidence="1" id="KW-1133">Transmembrane helix</keyword>